<evidence type="ECO:0000256" key="5">
    <source>
        <dbReference type="ARBA" id="ARBA00022839"/>
    </source>
</evidence>
<keyword evidence="4 6" id="KW-0378">Hydrolase</keyword>
<dbReference type="PIRSF" id="PIRSF006488">
    <property type="entry name" value="Exonuc_VII_S"/>
    <property type="match status" value="1"/>
</dbReference>
<dbReference type="HAMAP" id="MF_00337">
    <property type="entry name" value="Exonuc_7_S"/>
    <property type="match status" value="1"/>
</dbReference>
<evidence type="ECO:0000256" key="6">
    <source>
        <dbReference type="HAMAP-Rule" id="MF_00337"/>
    </source>
</evidence>
<gene>
    <name evidence="6 8" type="primary">xseB</name>
    <name evidence="8" type="ORF">NSA23_00615</name>
</gene>
<reference evidence="8" key="1">
    <citation type="submission" date="2022-07" db="EMBL/GenBank/DDBJ databases">
        <title>Enhanced cultured diversity of the mouse gut microbiota enables custom-made synthetic communities.</title>
        <authorList>
            <person name="Afrizal A."/>
        </authorList>
    </citation>
    <scope>NUCLEOTIDE SEQUENCE</scope>
    <source>
        <strain evidence="8">DSM 29482</strain>
    </source>
</reference>
<dbReference type="Proteomes" id="UP001142078">
    <property type="component" value="Unassembled WGS sequence"/>
</dbReference>
<dbReference type="Pfam" id="PF02609">
    <property type="entry name" value="Exonuc_VII_S"/>
    <property type="match status" value="1"/>
</dbReference>
<dbReference type="Gene3D" id="1.10.287.1040">
    <property type="entry name" value="Exonuclease VII, small subunit"/>
    <property type="match status" value="1"/>
</dbReference>
<dbReference type="RefSeq" id="WP_042682012.1">
    <property type="nucleotide sequence ID" value="NZ_CABKTM010000043.1"/>
</dbReference>
<dbReference type="PANTHER" id="PTHR34137">
    <property type="entry name" value="EXODEOXYRIBONUCLEASE 7 SMALL SUBUNIT"/>
    <property type="match status" value="1"/>
</dbReference>
<evidence type="ECO:0000256" key="7">
    <source>
        <dbReference type="SAM" id="Coils"/>
    </source>
</evidence>
<dbReference type="EMBL" id="JANJZL010000001">
    <property type="protein sequence ID" value="MCR2042606.1"/>
    <property type="molecule type" value="Genomic_DNA"/>
</dbReference>
<comment type="catalytic activity">
    <reaction evidence="6">
        <text>Exonucleolytic cleavage in either 5'- to 3'- or 3'- to 5'-direction to yield nucleoside 5'-phosphates.</text>
        <dbReference type="EC" id="3.1.11.6"/>
    </reaction>
</comment>
<keyword evidence="5 6" id="KW-0269">Exonuclease</keyword>
<comment type="subcellular location">
    <subcellularLocation>
        <location evidence="6">Cytoplasm</location>
    </subcellularLocation>
</comment>
<evidence type="ECO:0000256" key="2">
    <source>
        <dbReference type="ARBA" id="ARBA00022490"/>
    </source>
</evidence>
<dbReference type="SUPFAM" id="SSF116842">
    <property type="entry name" value="XseB-like"/>
    <property type="match status" value="1"/>
</dbReference>
<comment type="subunit">
    <text evidence="6">Heterooligomer composed of large and small subunits.</text>
</comment>
<proteinExistence type="inferred from homology"/>
<dbReference type="GO" id="GO:0006308">
    <property type="term" value="P:DNA catabolic process"/>
    <property type="evidence" value="ECO:0007669"/>
    <property type="project" value="UniProtKB-UniRule"/>
</dbReference>
<dbReference type="NCBIfam" id="TIGR01280">
    <property type="entry name" value="xseB"/>
    <property type="match status" value="1"/>
</dbReference>
<comment type="similarity">
    <text evidence="1 6">Belongs to the XseB family.</text>
</comment>
<sequence length="74" mass="8680">MDLTKLSYEEGIEQLEDIVDSLENEDLTLEESLNKFQKGIDLYKYLYNMLNRVEGEIKIIMKDGEGEEEFQLEG</sequence>
<keyword evidence="3 6" id="KW-0540">Nuclease</keyword>
<dbReference type="GO" id="GO:0005829">
    <property type="term" value="C:cytosol"/>
    <property type="evidence" value="ECO:0007669"/>
    <property type="project" value="TreeGrafter"/>
</dbReference>
<dbReference type="InterPro" id="IPR037004">
    <property type="entry name" value="Exonuc_VII_ssu_sf"/>
</dbReference>
<keyword evidence="7" id="KW-0175">Coiled coil</keyword>
<organism evidence="8 9">
    <name type="scientific">Anaerosalibacter massiliensis</name>
    <dbReference type="NCBI Taxonomy" id="1347392"/>
    <lineage>
        <taxon>Bacteria</taxon>
        <taxon>Bacillati</taxon>
        <taxon>Bacillota</taxon>
        <taxon>Tissierellia</taxon>
        <taxon>Tissierellales</taxon>
        <taxon>Sporanaerobacteraceae</taxon>
        <taxon>Anaerosalibacter</taxon>
    </lineage>
</organism>
<dbReference type="OrthoDB" id="1697399at2"/>
<name>A0A9X2MJT6_9FIRM</name>
<evidence type="ECO:0000313" key="8">
    <source>
        <dbReference type="EMBL" id="MCR2042606.1"/>
    </source>
</evidence>
<dbReference type="GO" id="GO:0009318">
    <property type="term" value="C:exodeoxyribonuclease VII complex"/>
    <property type="evidence" value="ECO:0007669"/>
    <property type="project" value="UniProtKB-UniRule"/>
</dbReference>
<feature type="coiled-coil region" evidence="7">
    <location>
        <begin position="5"/>
        <end position="32"/>
    </location>
</feature>
<dbReference type="AlphaFoldDB" id="A0A9X2MJT6"/>
<dbReference type="GO" id="GO:0008855">
    <property type="term" value="F:exodeoxyribonuclease VII activity"/>
    <property type="evidence" value="ECO:0007669"/>
    <property type="project" value="UniProtKB-UniRule"/>
</dbReference>
<evidence type="ECO:0000256" key="1">
    <source>
        <dbReference type="ARBA" id="ARBA00009998"/>
    </source>
</evidence>
<evidence type="ECO:0000313" key="9">
    <source>
        <dbReference type="Proteomes" id="UP001142078"/>
    </source>
</evidence>
<keyword evidence="9" id="KW-1185">Reference proteome</keyword>
<comment type="function">
    <text evidence="6">Bidirectionally degrades single-stranded DNA into large acid-insoluble oligonucleotides, which are then degraded further into small acid-soluble oligonucleotides.</text>
</comment>
<protein>
    <recommendedName>
        <fullName evidence="6">Exodeoxyribonuclease 7 small subunit</fullName>
        <ecNumber evidence="6">3.1.11.6</ecNumber>
    </recommendedName>
    <alternativeName>
        <fullName evidence="6">Exodeoxyribonuclease VII small subunit</fullName>
        <shortName evidence="6">Exonuclease VII small subunit</shortName>
    </alternativeName>
</protein>
<evidence type="ECO:0000256" key="4">
    <source>
        <dbReference type="ARBA" id="ARBA00022801"/>
    </source>
</evidence>
<comment type="caution">
    <text evidence="8">The sequence shown here is derived from an EMBL/GenBank/DDBJ whole genome shotgun (WGS) entry which is preliminary data.</text>
</comment>
<keyword evidence="2 6" id="KW-0963">Cytoplasm</keyword>
<accession>A0A9X2MJT6</accession>
<dbReference type="InterPro" id="IPR003761">
    <property type="entry name" value="Exonuc_VII_S"/>
</dbReference>
<evidence type="ECO:0000256" key="3">
    <source>
        <dbReference type="ARBA" id="ARBA00022722"/>
    </source>
</evidence>
<dbReference type="PANTHER" id="PTHR34137:SF1">
    <property type="entry name" value="EXODEOXYRIBONUCLEASE 7 SMALL SUBUNIT"/>
    <property type="match status" value="1"/>
</dbReference>
<dbReference type="EC" id="3.1.11.6" evidence="6"/>